<evidence type="ECO:0000256" key="2">
    <source>
        <dbReference type="ARBA" id="ARBA00022448"/>
    </source>
</evidence>
<organism evidence="8 9">
    <name type="scientific">Streptomyces noursei</name>
    <name type="common">Streptomyces albulus</name>
    <dbReference type="NCBI Taxonomy" id="1971"/>
    <lineage>
        <taxon>Bacteria</taxon>
        <taxon>Bacillati</taxon>
        <taxon>Actinomycetota</taxon>
        <taxon>Actinomycetes</taxon>
        <taxon>Kitasatosporales</taxon>
        <taxon>Streptomycetaceae</taxon>
        <taxon>Streptomyces</taxon>
    </lineage>
</organism>
<reference evidence="8 9" key="1">
    <citation type="journal article" date="2019" name="Microbiol. Resour. Announc.">
        <title>Draft Genome Sequence of the Most Traditional epsilon-Poly-l-Lysine Producer, Streptomyces albulus NBRC14147.</title>
        <authorList>
            <person name="Yamanaka K."/>
            <person name="Hamano Y."/>
        </authorList>
    </citation>
    <scope>NUCLEOTIDE SEQUENCE [LARGE SCALE GENOMIC DNA]</scope>
    <source>
        <strain evidence="8 9">NBRC 14147</strain>
    </source>
</reference>
<feature type="transmembrane region" description="Helical" evidence="7">
    <location>
        <begin position="483"/>
        <end position="504"/>
    </location>
</feature>
<keyword evidence="2" id="KW-0813">Transport</keyword>
<dbReference type="PIRSF" id="PIRSF006060">
    <property type="entry name" value="AA_transporter"/>
    <property type="match status" value="1"/>
</dbReference>
<evidence type="ECO:0000256" key="1">
    <source>
        <dbReference type="ARBA" id="ARBA00004651"/>
    </source>
</evidence>
<dbReference type="PANTHER" id="PTHR42770">
    <property type="entry name" value="AMINO ACID TRANSPORTER-RELATED"/>
    <property type="match status" value="1"/>
</dbReference>
<keyword evidence="4 7" id="KW-0812">Transmembrane</keyword>
<evidence type="ECO:0000313" key="8">
    <source>
        <dbReference type="EMBL" id="GCB88803.1"/>
    </source>
</evidence>
<proteinExistence type="predicted"/>
<feature type="transmembrane region" description="Helical" evidence="7">
    <location>
        <begin position="35"/>
        <end position="54"/>
    </location>
</feature>
<name>A0A401QU06_STRNR</name>
<feature type="transmembrane region" description="Helical" evidence="7">
    <location>
        <begin position="308"/>
        <end position="329"/>
    </location>
</feature>
<dbReference type="InterPro" id="IPR002293">
    <property type="entry name" value="AA/rel_permease1"/>
</dbReference>
<feature type="transmembrane region" description="Helical" evidence="7">
    <location>
        <begin position="171"/>
        <end position="192"/>
    </location>
</feature>
<evidence type="ECO:0000256" key="3">
    <source>
        <dbReference type="ARBA" id="ARBA00022475"/>
    </source>
</evidence>
<comment type="caution">
    <text evidence="8">The sequence shown here is derived from an EMBL/GenBank/DDBJ whole genome shotgun (WGS) entry which is preliminary data.</text>
</comment>
<dbReference type="GO" id="GO:0022857">
    <property type="term" value="F:transmembrane transporter activity"/>
    <property type="evidence" value="ECO:0007669"/>
    <property type="project" value="InterPro"/>
</dbReference>
<dbReference type="Proteomes" id="UP000288351">
    <property type="component" value="Unassembled WGS sequence"/>
</dbReference>
<feature type="transmembrane region" description="Helical" evidence="7">
    <location>
        <begin position="60"/>
        <end position="79"/>
    </location>
</feature>
<feature type="transmembrane region" description="Helical" evidence="7">
    <location>
        <begin position="141"/>
        <end position="159"/>
    </location>
</feature>
<dbReference type="GO" id="GO:0005886">
    <property type="term" value="C:plasma membrane"/>
    <property type="evidence" value="ECO:0007669"/>
    <property type="project" value="UniProtKB-SubCell"/>
</dbReference>
<dbReference type="Pfam" id="PF13520">
    <property type="entry name" value="AA_permease_2"/>
    <property type="match status" value="1"/>
</dbReference>
<dbReference type="EMBL" id="BHXC01000006">
    <property type="protein sequence ID" value="GCB88803.1"/>
    <property type="molecule type" value="Genomic_DNA"/>
</dbReference>
<gene>
    <name evidence="8" type="ORF">SALB_01476</name>
</gene>
<dbReference type="AlphaFoldDB" id="A0A401QU06"/>
<dbReference type="InterPro" id="IPR050367">
    <property type="entry name" value="APC_superfamily"/>
</dbReference>
<keyword evidence="3" id="KW-1003">Cell membrane</keyword>
<dbReference type="PANTHER" id="PTHR42770:SF15">
    <property type="entry name" value="GLUTAMATE_GAMMA-AMINOBUTYRATE ANTIPORTER-RELATED"/>
    <property type="match status" value="1"/>
</dbReference>
<accession>A0A401QU06</accession>
<feature type="transmembrane region" description="Helical" evidence="7">
    <location>
        <begin position="388"/>
        <end position="414"/>
    </location>
</feature>
<evidence type="ECO:0000256" key="5">
    <source>
        <dbReference type="ARBA" id="ARBA00022989"/>
    </source>
</evidence>
<dbReference type="Gene3D" id="1.20.1740.10">
    <property type="entry name" value="Amino acid/polyamine transporter I"/>
    <property type="match status" value="1"/>
</dbReference>
<feature type="transmembrane region" description="Helical" evidence="7">
    <location>
        <begin position="109"/>
        <end position="129"/>
    </location>
</feature>
<evidence type="ECO:0000256" key="6">
    <source>
        <dbReference type="ARBA" id="ARBA00023136"/>
    </source>
</evidence>
<feature type="transmembrane region" description="Helical" evidence="7">
    <location>
        <begin position="246"/>
        <end position="268"/>
    </location>
</feature>
<feature type="transmembrane region" description="Helical" evidence="7">
    <location>
        <begin position="362"/>
        <end position="382"/>
    </location>
</feature>
<protein>
    <submittedName>
        <fullName evidence="8">Putative amino acid permease</fullName>
    </submittedName>
</protein>
<evidence type="ECO:0000256" key="7">
    <source>
        <dbReference type="SAM" id="Phobius"/>
    </source>
</evidence>
<keyword evidence="5 7" id="KW-1133">Transmembrane helix</keyword>
<evidence type="ECO:0000256" key="4">
    <source>
        <dbReference type="ARBA" id="ARBA00022692"/>
    </source>
</evidence>
<feature type="transmembrane region" description="Helical" evidence="7">
    <location>
        <begin position="204"/>
        <end position="225"/>
    </location>
</feature>
<feature type="transmembrane region" description="Helical" evidence="7">
    <location>
        <begin position="435"/>
        <end position="463"/>
    </location>
</feature>
<dbReference type="RefSeq" id="WP_063745835.1">
    <property type="nucleotide sequence ID" value="NZ_BHXC01000006.1"/>
</dbReference>
<comment type="subcellular location">
    <subcellularLocation>
        <location evidence="1">Cell membrane</location>
        <topology evidence="1">Multi-pass membrane protein</topology>
    </subcellularLocation>
</comment>
<keyword evidence="6 7" id="KW-0472">Membrane</keyword>
<sequence length="535" mass="56329">MTQAPPSPGPDTPDLSEGWGEQRSRLHKDLRRRDVLFFLICTLVGLDTIGSVAAQGPQGLTWMAILALAFFLPYGLLVAELGSAFPVQGGPYVWTRLAFGRLTAGLNQVLYWISNPVWLGGSLCIIALTAWEEFFTPLPGVWKYAAGLAFIWIGALAVVQSVRIGKWVPIAGAVARIVLLSFFLISVVVFAVKNGVHALPAGQFTPTYAGFVALVPVLIFNYVGFELPSSAAEEIRNPQRDIPLSILRSGLASLVLYGGPILGILFVLPGKEIGTLGGFIDACKAVFTVYGGHIAADGTVTLSGAGSVLGGVAAAGLIIGLLTSGVTWAMGAHRAQAVACADGAGPAWMGKISERYGTPVRVSLLSAVLASVLLVVTLNLTGGNGEKYFAAGLGLAISTTFISYVITFPTLVVLRRKYPQAPRPYQVPGGRAGAWVVTVLATGLVAFTVVDLIWPGFGVGWFGTEGSAADSLPKSFAGQRLQYTLSQVVPLLLFLGIGAVFYALGAPARRRSAAFEVRAESSRVPDTRTPLISDL</sequence>
<evidence type="ECO:0000313" key="9">
    <source>
        <dbReference type="Proteomes" id="UP000288351"/>
    </source>
</evidence>